<reference evidence="1" key="1">
    <citation type="submission" date="2022-11" db="EMBL/GenBank/DDBJ databases">
        <title>Centuries of genome instability and evolution in soft-shell clam transmissible cancer (bioRxiv).</title>
        <authorList>
            <person name="Hart S.F.M."/>
            <person name="Yonemitsu M.A."/>
            <person name="Giersch R.M."/>
            <person name="Beal B.F."/>
            <person name="Arriagada G."/>
            <person name="Davis B.W."/>
            <person name="Ostrander E.A."/>
            <person name="Goff S.P."/>
            <person name="Metzger M.J."/>
        </authorList>
    </citation>
    <scope>NUCLEOTIDE SEQUENCE</scope>
    <source>
        <strain evidence="1">MELC-2E11</strain>
        <tissue evidence="1">Siphon/mantle</tissue>
    </source>
</reference>
<gene>
    <name evidence="1" type="ORF">MAR_033547</name>
</gene>
<dbReference type="EMBL" id="CP111028">
    <property type="protein sequence ID" value="WAR31005.1"/>
    <property type="molecule type" value="Genomic_DNA"/>
</dbReference>
<accession>A0ABY7GA54</accession>
<name>A0ABY7GA54_MYAAR</name>
<evidence type="ECO:0000313" key="1">
    <source>
        <dbReference type="EMBL" id="WAR31005.1"/>
    </source>
</evidence>
<keyword evidence="2" id="KW-1185">Reference proteome</keyword>
<proteinExistence type="predicted"/>
<protein>
    <submittedName>
        <fullName evidence="1">Uncharacterized protein</fullName>
    </submittedName>
</protein>
<organism evidence="1 2">
    <name type="scientific">Mya arenaria</name>
    <name type="common">Soft-shell clam</name>
    <dbReference type="NCBI Taxonomy" id="6604"/>
    <lineage>
        <taxon>Eukaryota</taxon>
        <taxon>Metazoa</taxon>
        <taxon>Spiralia</taxon>
        <taxon>Lophotrochozoa</taxon>
        <taxon>Mollusca</taxon>
        <taxon>Bivalvia</taxon>
        <taxon>Autobranchia</taxon>
        <taxon>Heteroconchia</taxon>
        <taxon>Euheterodonta</taxon>
        <taxon>Imparidentia</taxon>
        <taxon>Neoheterodontei</taxon>
        <taxon>Myida</taxon>
        <taxon>Myoidea</taxon>
        <taxon>Myidae</taxon>
        <taxon>Mya</taxon>
    </lineage>
</organism>
<sequence length="89" mass="10400">MCIHWVEKQIFQQQCLHSNKYEDLMLKECQDLRIGYDVYHKVAPTESIDIGIEKDAVAYVQVPEVTTVAADIRLRVVSIRDPRWIPEVD</sequence>
<feature type="non-terminal residue" evidence="1">
    <location>
        <position position="89"/>
    </location>
</feature>
<evidence type="ECO:0000313" key="2">
    <source>
        <dbReference type="Proteomes" id="UP001164746"/>
    </source>
</evidence>
<dbReference type="Proteomes" id="UP001164746">
    <property type="component" value="Chromosome 17"/>
</dbReference>